<dbReference type="CDD" id="cd06257">
    <property type="entry name" value="DnaJ"/>
    <property type="match status" value="1"/>
</dbReference>
<organism evidence="3">
    <name type="scientific">Lotharella globosa</name>
    <dbReference type="NCBI Taxonomy" id="91324"/>
    <lineage>
        <taxon>Eukaryota</taxon>
        <taxon>Sar</taxon>
        <taxon>Rhizaria</taxon>
        <taxon>Cercozoa</taxon>
        <taxon>Chlorarachniophyceae</taxon>
        <taxon>Lotharella</taxon>
    </lineage>
</organism>
<dbReference type="Pfam" id="PF11218">
    <property type="entry name" value="DUF3011"/>
    <property type="match status" value="1"/>
</dbReference>
<dbReference type="InterPro" id="IPR021381">
    <property type="entry name" value="DUF3011"/>
</dbReference>
<dbReference type="PANTHER" id="PTHR44094">
    <property type="entry name" value="DNAJ HEAT SHOCK N-TERMINAL DOMAIN-CONTAINING PROTEIN"/>
    <property type="match status" value="1"/>
</dbReference>
<dbReference type="AlphaFoldDB" id="A0A7S3YPC5"/>
<dbReference type="PANTHER" id="PTHR44094:SF8">
    <property type="entry name" value="DNAJ HEAT SHOCK N-TERMINAL DOMAIN-CONTAINING PROTEIN-RELATED"/>
    <property type="match status" value="1"/>
</dbReference>
<evidence type="ECO:0000313" key="3">
    <source>
        <dbReference type="EMBL" id="CAE0657746.1"/>
    </source>
</evidence>
<feature type="compositionally biased region" description="Acidic residues" evidence="1">
    <location>
        <begin position="889"/>
        <end position="899"/>
    </location>
</feature>
<dbReference type="InterPro" id="IPR018253">
    <property type="entry name" value="DnaJ_domain_CS"/>
</dbReference>
<feature type="region of interest" description="Disordered" evidence="1">
    <location>
        <begin position="847"/>
        <end position="901"/>
    </location>
</feature>
<dbReference type="SUPFAM" id="SSF46565">
    <property type="entry name" value="Chaperone J-domain"/>
    <property type="match status" value="1"/>
</dbReference>
<dbReference type="Pfam" id="PF00226">
    <property type="entry name" value="DnaJ"/>
    <property type="match status" value="1"/>
</dbReference>
<dbReference type="Gene3D" id="1.10.287.110">
    <property type="entry name" value="DnaJ domain"/>
    <property type="match status" value="1"/>
</dbReference>
<feature type="region of interest" description="Disordered" evidence="1">
    <location>
        <begin position="296"/>
        <end position="315"/>
    </location>
</feature>
<feature type="compositionally biased region" description="Basic and acidic residues" evidence="1">
    <location>
        <begin position="622"/>
        <end position="633"/>
    </location>
</feature>
<reference evidence="3" key="1">
    <citation type="submission" date="2021-01" db="EMBL/GenBank/DDBJ databases">
        <authorList>
            <person name="Corre E."/>
            <person name="Pelletier E."/>
            <person name="Niang G."/>
            <person name="Scheremetjew M."/>
            <person name="Finn R."/>
            <person name="Kale V."/>
            <person name="Holt S."/>
            <person name="Cochrane G."/>
            <person name="Meng A."/>
            <person name="Brown T."/>
            <person name="Cohen L."/>
        </authorList>
    </citation>
    <scope>NUCLEOTIDE SEQUENCE</scope>
    <source>
        <strain evidence="3">CCCM811</strain>
    </source>
</reference>
<dbReference type="SMART" id="SM00271">
    <property type="entry name" value="DnaJ"/>
    <property type="match status" value="1"/>
</dbReference>
<proteinExistence type="predicted"/>
<dbReference type="InterPro" id="IPR052423">
    <property type="entry name" value="EMIR"/>
</dbReference>
<name>A0A7S3YPC5_9EUKA</name>
<accession>A0A7S3YPC5</accession>
<feature type="compositionally biased region" description="Basic and acidic residues" evidence="1">
    <location>
        <begin position="873"/>
        <end position="888"/>
    </location>
</feature>
<protein>
    <recommendedName>
        <fullName evidence="2">J domain-containing protein</fullName>
    </recommendedName>
</protein>
<dbReference type="PROSITE" id="PS50076">
    <property type="entry name" value="DNAJ_2"/>
    <property type="match status" value="1"/>
</dbReference>
<evidence type="ECO:0000256" key="1">
    <source>
        <dbReference type="SAM" id="MobiDB-lite"/>
    </source>
</evidence>
<evidence type="ECO:0000259" key="2">
    <source>
        <dbReference type="PROSITE" id="PS50076"/>
    </source>
</evidence>
<dbReference type="EMBL" id="HBIV01012585">
    <property type="protein sequence ID" value="CAE0657746.1"/>
    <property type="molecule type" value="Transcribed_RNA"/>
</dbReference>
<dbReference type="InterPro" id="IPR026894">
    <property type="entry name" value="DnaJ_X"/>
</dbReference>
<dbReference type="Pfam" id="PF14308">
    <property type="entry name" value="DnaJ-X"/>
    <property type="match status" value="2"/>
</dbReference>
<dbReference type="InterPro" id="IPR036869">
    <property type="entry name" value="J_dom_sf"/>
</dbReference>
<feature type="region of interest" description="Disordered" evidence="1">
    <location>
        <begin position="330"/>
        <end position="361"/>
    </location>
</feature>
<feature type="compositionally biased region" description="Polar residues" evidence="1">
    <location>
        <begin position="300"/>
        <end position="315"/>
    </location>
</feature>
<feature type="compositionally biased region" description="Basic and acidic residues" evidence="1">
    <location>
        <begin position="330"/>
        <end position="349"/>
    </location>
</feature>
<gene>
    <name evidence="3" type="ORF">LGLO00237_LOCUS9314</name>
</gene>
<dbReference type="InterPro" id="IPR001623">
    <property type="entry name" value="DnaJ_domain"/>
</dbReference>
<feature type="region of interest" description="Disordered" evidence="1">
    <location>
        <begin position="618"/>
        <end position="645"/>
    </location>
</feature>
<sequence length="1019" mass="110480">MTDVNGILDELVRLKRYPFASGEHILHFACNNMMGTWGTDLTADGVLVTNYSLSRLQGGKLDMKVDKDSVVGIWATQSGPVSWPELHIGLADGRTARVTIRLAKDLRKIALTLSQWIKQGKYRRFRIAHDHMDNKGCKVKMDGSQWGYMINGAKAWANRDYVYAGVPPCMARTVHIRLRHLSVFDSDAPPTFTLEADASYLFIIVESPPAPGSPGMVDRSGGLTKSLPEQGWKRLADPVPKVLGPAYGAKVQAVFFKKGPIPAGKVDLPELSTRYTCFSICVRFPEKKGEIEFPDPVAATPSSQRLAQSNNQTPSTALVLADPECSAGAKAHDAKDQGTVAKDEGKAEDGQSESIMPSKPRGVVEGTLDGLKYAGVGVVSGVAALGYLPYKGAREEGVAGFFKGLGVGVASAVAAPIIGVGVGATQIIRGVANTPEQISSMIEGKVWDSKKEMWVVPTPYDLMRDYRKIRKRREVRMQKRNLGAGAAGGGEGKRRVKDPQLYEALGVPVDATAQQIRKAYYKAAVKCHPDKNPDDPQAKERFQHLSKAYQVLSNPQLRADYDRRGLSATEHVRIDVFAASAVFFTTLFGSEAFEPFIGEFKLSSLISTLLGDVEAQMENDNEDNKSSAQDKAKSAASLATSDEAEEVQEEREVLCAVFTMKSIEPYVCGNKSQFAAHMKQIAADLCQAPFGLKLVKAMGSTYVNAANVYLGGAQGAAARAGRWFKQLGSKSKLAWSGFQAVKAAYQLAGTAQGSSKSIQEVESKVVGVNGRRLTRLVSLESEDYKYTDLLFEGPIISVIVVKRLSKTAPVENKNYGSHKRFLWVDQGCRALFRVTVEAEQPVVVPEANAEASPAAESMPSPPGGPTSANQEDSTVKDNEKEGKEAEKQDEGEDVEDEDIPPARNLAAMRELKSSMPVFLKAMWNFTAVDMQQTLNGVCTRLFTDVGVGRDIRKSRARAIRALGEILLAEARRITPATGKGDAKSRAMGGNFEGDEAWAHVEGALAAALMKAQQDSNEET</sequence>
<feature type="domain" description="J" evidence="2">
    <location>
        <begin position="500"/>
        <end position="565"/>
    </location>
</feature>
<dbReference type="PROSITE" id="PS00636">
    <property type="entry name" value="DNAJ_1"/>
    <property type="match status" value="1"/>
</dbReference>
<feature type="compositionally biased region" description="Low complexity" evidence="1">
    <location>
        <begin position="847"/>
        <end position="858"/>
    </location>
</feature>
<dbReference type="PRINTS" id="PR00625">
    <property type="entry name" value="JDOMAIN"/>
</dbReference>